<feature type="domain" description="HD-GYP" evidence="3">
    <location>
        <begin position="185"/>
        <end position="381"/>
    </location>
</feature>
<feature type="coiled-coil region" evidence="1">
    <location>
        <begin position="128"/>
        <end position="188"/>
    </location>
</feature>
<dbReference type="PROSITE" id="PS50110">
    <property type="entry name" value="RESPONSE_REGULATORY"/>
    <property type="match status" value="1"/>
</dbReference>
<dbReference type="EC" id="3.1.4.52" evidence="4"/>
<evidence type="ECO:0000259" key="2">
    <source>
        <dbReference type="PROSITE" id="PS50110"/>
    </source>
</evidence>
<evidence type="ECO:0000256" key="1">
    <source>
        <dbReference type="SAM" id="Coils"/>
    </source>
</evidence>
<sequence length="453" mass="49968">MADATMPQTPETQGTLLFVDDEPNIAASLKRLFRPLGYRIFTAESGAQGLDVVAQEKIDLVISDMRMPEMDGAQFLQRVRLESPDSIRILLTGYADISSTIAAINQGQIYRYISKPWDDNDITITVRHALERKRLEQEKARLEVLTRQQNEELKVLNASLEEKVQARTAELSNAMQRLEAVHDKLKKSFINSIRIFSNMLELREGGVAGHSRRVADCARRLAIKMGMPEQDAQEIMLAGLLHDIGMIGLSDRILAKPFNALTPDEREAFIKHPIKGQMALMGLEQFAAVGCLVRSHHERFDGQGYPEQLRGDAILPGARILAIANDYDELQTGMLTGAALGPGEALAHIIRQRGKHYDPVVVDAFVELMGKSGVNASEMASAADSSARSVGRGVGLSTGQLKSGMVLARDLVTDEGMLLLSKEYVLDDKLIEQLRGYESISSHSLTVYVCDGR</sequence>
<gene>
    <name evidence="4" type="primary">rpfG_83</name>
    <name evidence="4" type="ORF">GALL_383590</name>
</gene>
<dbReference type="GO" id="GO:0071111">
    <property type="term" value="F:cyclic-guanylate-specific phosphodiesterase activity"/>
    <property type="evidence" value="ECO:0007669"/>
    <property type="project" value="UniProtKB-EC"/>
</dbReference>
<dbReference type="SUPFAM" id="SSF52172">
    <property type="entry name" value="CheY-like"/>
    <property type="match status" value="1"/>
</dbReference>
<keyword evidence="1" id="KW-0175">Coiled coil</keyword>
<dbReference type="PROSITE" id="PS51832">
    <property type="entry name" value="HD_GYP"/>
    <property type="match status" value="1"/>
</dbReference>
<dbReference type="InterPro" id="IPR011006">
    <property type="entry name" value="CheY-like_superfamily"/>
</dbReference>
<dbReference type="SUPFAM" id="SSF109604">
    <property type="entry name" value="HD-domain/PDEase-like"/>
    <property type="match status" value="1"/>
</dbReference>
<protein>
    <submittedName>
        <fullName evidence="4">Cyclic di-GMP phosphodiesterase response regulator RpfG</fullName>
        <ecNumber evidence="4">3.1.4.52</ecNumber>
    </submittedName>
</protein>
<feature type="domain" description="Response regulatory" evidence="2">
    <location>
        <begin position="15"/>
        <end position="130"/>
    </location>
</feature>
<dbReference type="AlphaFoldDB" id="A0A1J5Q9N3"/>
<dbReference type="InterPro" id="IPR003607">
    <property type="entry name" value="HD/PDEase_dom"/>
</dbReference>
<evidence type="ECO:0000313" key="4">
    <source>
        <dbReference type="EMBL" id="OIQ79898.1"/>
    </source>
</evidence>
<dbReference type="CDD" id="cd17569">
    <property type="entry name" value="REC_HupR-like"/>
    <property type="match status" value="1"/>
</dbReference>
<dbReference type="GO" id="GO:0000160">
    <property type="term" value="P:phosphorelay signal transduction system"/>
    <property type="evidence" value="ECO:0007669"/>
    <property type="project" value="InterPro"/>
</dbReference>
<dbReference type="InterPro" id="IPR001789">
    <property type="entry name" value="Sig_transdc_resp-reg_receiver"/>
</dbReference>
<keyword evidence="4" id="KW-0378">Hydrolase</keyword>
<dbReference type="Pfam" id="PF13487">
    <property type="entry name" value="HD_5"/>
    <property type="match status" value="1"/>
</dbReference>
<dbReference type="Pfam" id="PF00072">
    <property type="entry name" value="Response_reg"/>
    <property type="match status" value="1"/>
</dbReference>
<dbReference type="SMART" id="SM00448">
    <property type="entry name" value="REC"/>
    <property type="match status" value="1"/>
</dbReference>
<dbReference type="CDD" id="cd00077">
    <property type="entry name" value="HDc"/>
    <property type="match status" value="1"/>
</dbReference>
<organism evidence="4">
    <name type="scientific">mine drainage metagenome</name>
    <dbReference type="NCBI Taxonomy" id="410659"/>
    <lineage>
        <taxon>unclassified sequences</taxon>
        <taxon>metagenomes</taxon>
        <taxon>ecological metagenomes</taxon>
    </lineage>
</organism>
<dbReference type="Gene3D" id="1.10.3210.10">
    <property type="entry name" value="Hypothetical protein af1432"/>
    <property type="match status" value="1"/>
</dbReference>
<dbReference type="EMBL" id="MLJW01001141">
    <property type="protein sequence ID" value="OIQ79898.1"/>
    <property type="molecule type" value="Genomic_DNA"/>
</dbReference>
<comment type="caution">
    <text evidence="4">The sequence shown here is derived from an EMBL/GenBank/DDBJ whole genome shotgun (WGS) entry which is preliminary data.</text>
</comment>
<evidence type="ECO:0000259" key="3">
    <source>
        <dbReference type="PROSITE" id="PS51832"/>
    </source>
</evidence>
<name>A0A1J5Q9N3_9ZZZZ</name>
<reference evidence="4" key="1">
    <citation type="submission" date="2016-10" db="EMBL/GenBank/DDBJ databases">
        <title>Sequence of Gallionella enrichment culture.</title>
        <authorList>
            <person name="Poehlein A."/>
            <person name="Muehling M."/>
            <person name="Daniel R."/>
        </authorList>
    </citation>
    <scope>NUCLEOTIDE SEQUENCE</scope>
</reference>
<proteinExistence type="predicted"/>
<dbReference type="PANTHER" id="PTHR45228">
    <property type="entry name" value="CYCLIC DI-GMP PHOSPHODIESTERASE TM_0186-RELATED"/>
    <property type="match status" value="1"/>
</dbReference>
<accession>A0A1J5Q9N3</accession>
<dbReference type="PANTHER" id="PTHR45228:SF8">
    <property type="entry name" value="TWO-COMPONENT RESPONSE REGULATOR-RELATED"/>
    <property type="match status" value="1"/>
</dbReference>
<dbReference type="InterPro" id="IPR052020">
    <property type="entry name" value="Cyclic_di-GMP/3'3'-cGAMP_PDE"/>
</dbReference>
<dbReference type="Gene3D" id="3.40.50.2300">
    <property type="match status" value="1"/>
</dbReference>
<dbReference type="SMART" id="SM00471">
    <property type="entry name" value="HDc"/>
    <property type="match status" value="1"/>
</dbReference>
<dbReference type="InterPro" id="IPR037522">
    <property type="entry name" value="HD_GYP_dom"/>
</dbReference>